<dbReference type="InterPro" id="IPR000873">
    <property type="entry name" value="AMP-dep_synth/lig_dom"/>
</dbReference>
<evidence type="ECO:0000313" key="5">
    <source>
        <dbReference type="EMBL" id="AGU68034.1"/>
    </source>
</evidence>
<dbReference type="PANTHER" id="PTHR24096">
    <property type="entry name" value="LONG-CHAIN-FATTY-ACID--COA LIGASE"/>
    <property type="match status" value="1"/>
</dbReference>
<dbReference type="InterPro" id="IPR020845">
    <property type="entry name" value="AMP-binding_CS"/>
</dbReference>
<dbReference type="SUPFAM" id="SSF56801">
    <property type="entry name" value="Acetyl-CoA synthetase-like"/>
    <property type="match status" value="1"/>
</dbReference>
<dbReference type="InterPro" id="IPR045851">
    <property type="entry name" value="AMP-bd_C_sf"/>
</dbReference>
<dbReference type="EC" id="6.2.1.12" evidence="5"/>
<dbReference type="PROSITE" id="PS00455">
    <property type="entry name" value="AMP_BINDING"/>
    <property type="match status" value="1"/>
</dbReference>
<evidence type="ECO:0000259" key="3">
    <source>
        <dbReference type="Pfam" id="PF00501"/>
    </source>
</evidence>
<dbReference type="Gene3D" id="3.30.300.30">
    <property type="match status" value="1"/>
</dbReference>
<dbReference type="AlphaFoldDB" id="T1YUA6"/>
<evidence type="ECO:0000256" key="1">
    <source>
        <dbReference type="ARBA" id="ARBA00006432"/>
    </source>
</evidence>
<proteinExistence type="inferred from homology"/>
<evidence type="ECO:0000256" key="2">
    <source>
        <dbReference type="ARBA" id="ARBA00022598"/>
    </source>
</evidence>
<keyword evidence="2 5" id="KW-0436">Ligase</keyword>
<dbReference type="GO" id="GO:0016207">
    <property type="term" value="F:4-coumarate-CoA ligase activity"/>
    <property type="evidence" value="ECO:0007669"/>
    <property type="project" value="UniProtKB-EC"/>
</dbReference>
<protein>
    <submittedName>
        <fullName evidence="5">4-coumarate--CoA ligase</fullName>
        <ecNumber evidence="5">6.2.1.12</ecNumber>
    </submittedName>
</protein>
<comment type="similarity">
    <text evidence="1">Belongs to the ATP-dependent AMP-binding enzyme family.</text>
</comment>
<accession>T1YUA6</accession>
<organism evidence="5">
    <name type="scientific">Strigomonas galati</name>
    <dbReference type="NCBI Taxonomy" id="1003336"/>
    <lineage>
        <taxon>Eukaryota</taxon>
        <taxon>Discoba</taxon>
        <taxon>Euglenozoa</taxon>
        <taxon>Kinetoplastea</taxon>
        <taxon>Metakinetoplastina</taxon>
        <taxon>Trypanosomatida</taxon>
        <taxon>Trypanosomatidae</taxon>
        <taxon>Strigomonadinae</taxon>
        <taxon>Strigomonas</taxon>
    </lineage>
</organism>
<name>T1YUA6_9TRYP</name>
<evidence type="ECO:0000259" key="4">
    <source>
        <dbReference type="Pfam" id="PF13193"/>
    </source>
</evidence>
<reference evidence="5" key="1">
    <citation type="journal article" date="2013" name="PLoS ONE">
        <title>Biosynthesis of vitamins and cofactors in bacterium-harbouring trypanosomatids depends on the symbiotic association as revealed by genomic analyses.</title>
        <authorList>
            <person name="Klein C.C."/>
            <person name="Alves J.M."/>
            <person name="Serrano M.G."/>
            <person name="Buck G.A."/>
            <person name="Vasconcelos A.T."/>
            <person name="Sagot M.F."/>
            <person name="Teixeira M.M."/>
            <person name="Camargo E.P."/>
            <person name="Motta M.C."/>
        </authorList>
    </citation>
    <scope>NUCLEOTIDE SEQUENCE</scope>
    <source>
        <strain evidence="5">TCC219</strain>
    </source>
</reference>
<dbReference type="InterPro" id="IPR042099">
    <property type="entry name" value="ANL_N_sf"/>
</dbReference>
<dbReference type="InterPro" id="IPR025110">
    <property type="entry name" value="AMP-bd_C"/>
</dbReference>
<dbReference type="Pfam" id="PF13193">
    <property type="entry name" value="AMP-binding_C"/>
    <property type="match status" value="1"/>
</dbReference>
<sequence length="601" mass="66980">MLSRRVCIGFAKSGAALTFATRCESTTPKIYRSPLPSVVQEAHKWSSMCDYMFDHWKAAEQNKVALEQLETKKKFTYSQLRPMTELVSQILFHKYNVRKNDVVCILLPDFIIYPAVTFGVMRLGAIVTATNPVSMPDQICQHLEASSSKVIITSHLFHQGIEVAQKMYKAHNGEELRVLYVEDIEKLAKDAVPIPSSYTALEEAKPDDVAFLPFSSGTTGTPKGVQLTNMNLVANLVCSSQLMCGLSDDRFLSVLPFFHIFGFTCIMCGGMVKGGTQICMAKYSVEAYVKCIEDYKITGGYVAPPLISSLVHYFEQGKNTHDLSSFQVALSSAAPLSPALGEKFVSFFPKLRLLQGWGMSEMSPAVTVCPREGDAANDFHISGILIPDTELRVVKVDATQQDGADKSQGIDCEEGEEGEIWLRGPQMMKGYLKEEDNAKAFQDGWYRTGDIGVFNPKNGSLKITDRLKELIKYKGFQISPTSLEAEIARHPWVLESVVISVPDPRDASFENPRALVVLKPGLSEEELDMASDSVYDFIKKHQPPHKRLHGGVRIVSSIPKNASGKVLRRDARHQEIEYLKSTKFEARYYPKKHEAPKITKA</sequence>
<dbReference type="EMBL" id="KF160260">
    <property type="protein sequence ID" value="AGU68034.1"/>
    <property type="molecule type" value="Genomic_DNA"/>
</dbReference>
<dbReference type="Pfam" id="PF00501">
    <property type="entry name" value="AMP-binding"/>
    <property type="match status" value="1"/>
</dbReference>
<dbReference type="Gene3D" id="3.40.50.12780">
    <property type="entry name" value="N-terminal domain of ligase-like"/>
    <property type="match status" value="1"/>
</dbReference>
<dbReference type="PANTHER" id="PTHR24096:SF149">
    <property type="entry name" value="AMP-BINDING DOMAIN-CONTAINING PROTEIN-RELATED"/>
    <property type="match status" value="1"/>
</dbReference>
<feature type="domain" description="AMP-dependent synthetase/ligase" evidence="3">
    <location>
        <begin position="53"/>
        <end position="432"/>
    </location>
</feature>
<feature type="domain" description="AMP-binding enzyme C-terminal" evidence="4">
    <location>
        <begin position="483"/>
        <end position="565"/>
    </location>
</feature>